<evidence type="ECO:0000313" key="7">
    <source>
        <dbReference type="EMBL" id="SVB81809.1"/>
    </source>
</evidence>
<dbReference type="GO" id="GO:0008081">
    <property type="term" value="F:phosphoric diester hydrolase activity"/>
    <property type="evidence" value="ECO:0007669"/>
    <property type="project" value="TreeGrafter"/>
</dbReference>
<dbReference type="NCBIfam" id="TIGR00195">
    <property type="entry name" value="exoDNase_III"/>
    <property type="match status" value="1"/>
</dbReference>
<dbReference type="GO" id="GO:0006284">
    <property type="term" value="P:base-excision repair"/>
    <property type="evidence" value="ECO:0007669"/>
    <property type="project" value="TreeGrafter"/>
</dbReference>
<keyword evidence="4" id="KW-0378">Hydrolase</keyword>
<comment type="cofactor">
    <cofactor evidence="1">
        <name>Mg(2+)</name>
        <dbReference type="ChEBI" id="CHEBI:18420"/>
    </cofactor>
</comment>
<name>A0A382H3P5_9ZZZZ</name>
<dbReference type="Gene3D" id="3.60.10.10">
    <property type="entry name" value="Endonuclease/exonuclease/phosphatase"/>
    <property type="match status" value="1"/>
</dbReference>
<dbReference type="GO" id="GO:0046872">
    <property type="term" value="F:metal ion binding"/>
    <property type="evidence" value="ECO:0007669"/>
    <property type="project" value="UniProtKB-KW"/>
</dbReference>
<protein>
    <recommendedName>
        <fullName evidence="6">Endonuclease/exonuclease/phosphatase domain-containing protein</fullName>
    </recommendedName>
</protein>
<evidence type="ECO:0000256" key="3">
    <source>
        <dbReference type="ARBA" id="ARBA00022723"/>
    </source>
</evidence>
<gene>
    <name evidence="7" type="ORF">METZ01_LOCUS234663</name>
</gene>
<keyword evidence="5" id="KW-0460">Magnesium</keyword>
<reference evidence="7" key="1">
    <citation type="submission" date="2018-05" db="EMBL/GenBank/DDBJ databases">
        <authorList>
            <person name="Lanie J.A."/>
            <person name="Ng W.-L."/>
            <person name="Kazmierczak K.M."/>
            <person name="Andrzejewski T.M."/>
            <person name="Davidsen T.M."/>
            <person name="Wayne K.J."/>
            <person name="Tettelin H."/>
            <person name="Glass J.I."/>
            <person name="Rusch D."/>
            <person name="Podicherti R."/>
            <person name="Tsui H.-C.T."/>
            <person name="Winkler M.E."/>
        </authorList>
    </citation>
    <scope>NUCLEOTIDE SEQUENCE</scope>
</reference>
<dbReference type="PROSITE" id="PS00726">
    <property type="entry name" value="AP_NUCLEASE_F1_1"/>
    <property type="match status" value="1"/>
</dbReference>
<evidence type="ECO:0000256" key="2">
    <source>
        <dbReference type="ARBA" id="ARBA00007092"/>
    </source>
</evidence>
<dbReference type="NCBIfam" id="TIGR00633">
    <property type="entry name" value="xth"/>
    <property type="match status" value="1"/>
</dbReference>
<dbReference type="Pfam" id="PF03372">
    <property type="entry name" value="Exo_endo_phos"/>
    <property type="match status" value="1"/>
</dbReference>
<dbReference type="GO" id="GO:0003906">
    <property type="term" value="F:DNA-(apurinic or apyrimidinic site) endonuclease activity"/>
    <property type="evidence" value="ECO:0007669"/>
    <property type="project" value="TreeGrafter"/>
</dbReference>
<dbReference type="PANTHER" id="PTHR22748:SF6">
    <property type="entry name" value="DNA-(APURINIC OR APYRIMIDINIC SITE) ENDONUCLEASE"/>
    <property type="match status" value="1"/>
</dbReference>
<comment type="similarity">
    <text evidence="2">Belongs to the DNA repair enzymes AP/ExoA family.</text>
</comment>
<dbReference type="PROSITE" id="PS51435">
    <property type="entry name" value="AP_NUCLEASE_F1_4"/>
    <property type="match status" value="1"/>
</dbReference>
<dbReference type="InterPro" id="IPR005135">
    <property type="entry name" value="Endo/exonuclease/phosphatase"/>
</dbReference>
<accession>A0A382H3P5</accession>
<dbReference type="InterPro" id="IPR020847">
    <property type="entry name" value="AP_endonuclease_F1_BS"/>
</dbReference>
<dbReference type="GO" id="GO:0008311">
    <property type="term" value="F:double-stranded DNA 3'-5' DNA exonuclease activity"/>
    <property type="evidence" value="ECO:0007669"/>
    <property type="project" value="TreeGrafter"/>
</dbReference>
<sequence length="273" mass="31545">MLSFLIQLNPNHLSDLIVYMKISSWNVNGMRAAVRKGFMDWFRAEAPDVMCLQEIKATPNDLTKEVANPSGYHAIWNPGQRKGYSGVAILSKKKPLGVHLGMGIERFDLEGRIIRFEYKNFDLLNIYFPNGTSGPERLKYKMDFYDAFLGHCEALRSEGKKLVITGDVNTAHKAIDLKNPKQNEKNSGFLPEERAWLDKFTGHGYIDTFREFCNEPDHYTWWSYRANVRKKNIGWRIDYFFVTEDLIKKVKKSYIYPEVMGSDHCPIGLDITA</sequence>
<evidence type="ECO:0000256" key="5">
    <source>
        <dbReference type="ARBA" id="ARBA00022842"/>
    </source>
</evidence>
<dbReference type="EMBL" id="UINC01058950">
    <property type="protein sequence ID" value="SVB81809.1"/>
    <property type="molecule type" value="Genomic_DNA"/>
</dbReference>
<dbReference type="AlphaFoldDB" id="A0A382H3P5"/>
<dbReference type="SUPFAM" id="SSF56219">
    <property type="entry name" value="DNase I-like"/>
    <property type="match status" value="1"/>
</dbReference>
<feature type="domain" description="Endonuclease/exonuclease/phosphatase" evidence="6">
    <location>
        <begin position="24"/>
        <end position="264"/>
    </location>
</feature>
<evidence type="ECO:0000256" key="1">
    <source>
        <dbReference type="ARBA" id="ARBA00001946"/>
    </source>
</evidence>
<evidence type="ECO:0000259" key="6">
    <source>
        <dbReference type="Pfam" id="PF03372"/>
    </source>
</evidence>
<dbReference type="InterPro" id="IPR004808">
    <property type="entry name" value="AP_endonuc_1"/>
</dbReference>
<dbReference type="InterPro" id="IPR036691">
    <property type="entry name" value="Endo/exonu/phosph_ase_sf"/>
</dbReference>
<dbReference type="GO" id="GO:0003677">
    <property type="term" value="F:DNA binding"/>
    <property type="evidence" value="ECO:0007669"/>
    <property type="project" value="InterPro"/>
</dbReference>
<dbReference type="PANTHER" id="PTHR22748">
    <property type="entry name" value="AP ENDONUCLEASE"/>
    <property type="match status" value="1"/>
</dbReference>
<evidence type="ECO:0000256" key="4">
    <source>
        <dbReference type="ARBA" id="ARBA00022801"/>
    </source>
</evidence>
<organism evidence="7">
    <name type="scientific">marine metagenome</name>
    <dbReference type="NCBI Taxonomy" id="408172"/>
    <lineage>
        <taxon>unclassified sequences</taxon>
        <taxon>metagenomes</taxon>
        <taxon>ecological metagenomes</taxon>
    </lineage>
</organism>
<keyword evidence="3" id="KW-0479">Metal-binding</keyword>
<proteinExistence type="inferred from homology"/>
<dbReference type="FunFam" id="3.60.10.10:FF:000026">
    <property type="entry name" value="Exodeoxyribonuclease III"/>
    <property type="match status" value="1"/>
</dbReference>